<gene>
    <name evidence="2" type="ORF">KGM_212055</name>
</gene>
<evidence type="ECO:0000313" key="3">
    <source>
        <dbReference type="Proteomes" id="UP000007151"/>
    </source>
</evidence>
<reference evidence="2 3" key="1">
    <citation type="journal article" date="2011" name="Cell">
        <title>The monarch butterfly genome yields insights into long-distance migration.</title>
        <authorList>
            <person name="Zhan S."/>
            <person name="Merlin C."/>
            <person name="Boore J.L."/>
            <person name="Reppert S.M."/>
        </authorList>
    </citation>
    <scope>NUCLEOTIDE SEQUENCE [LARGE SCALE GENOMIC DNA]</scope>
    <source>
        <strain evidence="2">F-2</strain>
    </source>
</reference>
<keyword evidence="1" id="KW-0732">Signal</keyword>
<sequence length="222" mass="25522">MRILSLVLFFISINFAYQEPIEQLEQVLVYPTEPAMKKSKRETSKTKQKEFNDFVEDKLIMHTQALEHLVKLAEANEEVTKKLVENLGQKMESPKLPEKIEVHNNIRRSGTADATEHPIVTFARKMPSYGIFFKDVLLAELKSDEEPSRRSGSNPIIADVERRGKASPWCSVAILCRRSMNPVCGYDDNFGYGKFDDVCHMLQVNCYWKYNFSLVPSCKPLL</sequence>
<dbReference type="InParanoid" id="A0A212FAH8"/>
<protein>
    <recommendedName>
        <fullName evidence="4">Kazal-like domain-containing protein</fullName>
    </recommendedName>
</protein>
<comment type="caution">
    <text evidence="2">The sequence shown here is derived from an EMBL/GenBank/DDBJ whole genome shotgun (WGS) entry which is preliminary data.</text>
</comment>
<feature type="signal peptide" evidence="1">
    <location>
        <begin position="1"/>
        <end position="18"/>
    </location>
</feature>
<dbReference type="EMBL" id="AGBW02009475">
    <property type="protein sequence ID" value="OWR50729.1"/>
    <property type="molecule type" value="Genomic_DNA"/>
</dbReference>
<evidence type="ECO:0008006" key="4">
    <source>
        <dbReference type="Google" id="ProtNLM"/>
    </source>
</evidence>
<proteinExistence type="predicted"/>
<accession>A0A212FAH8</accession>
<evidence type="ECO:0000256" key="1">
    <source>
        <dbReference type="SAM" id="SignalP"/>
    </source>
</evidence>
<dbReference type="SUPFAM" id="SSF100895">
    <property type="entry name" value="Kazal-type serine protease inhibitors"/>
    <property type="match status" value="1"/>
</dbReference>
<dbReference type="AlphaFoldDB" id="A0A212FAH8"/>
<evidence type="ECO:0000313" key="2">
    <source>
        <dbReference type="EMBL" id="OWR50729.1"/>
    </source>
</evidence>
<organism evidence="2 3">
    <name type="scientific">Danaus plexippus plexippus</name>
    <dbReference type="NCBI Taxonomy" id="278856"/>
    <lineage>
        <taxon>Eukaryota</taxon>
        <taxon>Metazoa</taxon>
        <taxon>Ecdysozoa</taxon>
        <taxon>Arthropoda</taxon>
        <taxon>Hexapoda</taxon>
        <taxon>Insecta</taxon>
        <taxon>Pterygota</taxon>
        <taxon>Neoptera</taxon>
        <taxon>Endopterygota</taxon>
        <taxon>Lepidoptera</taxon>
        <taxon>Glossata</taxon>
        <taxon>Ditrysia</taxon>
        <taxon>Papilionoidea</taxon>
        <taxon>Nymphalidae</taxon>
        <taxon>Danainae</taxon>
        <taxon>Danaini</taxon>
        <taxon>Danaina</taxon>
        <taxon>Danaus</taxon>
        <taxon>Danaus</taxon>
    </lineage>
</organism>
<dbReference type="InterPro" id="IPR036058">
    <property type="entry name" value="Kazal_dom_sf"/>
</dbReference>
<dbReference type="Proteomes" id="UP000007151">
    <property type="component" value="Unassembled WGS sequence"/>
</dbReference>
<feature type="chain" id="PRO_5012532826" description="Kazal-like domain-containing protein" evidence="1">
    <location>
        <begin position="19"/>
        <end position="222"/>
    </location>
</feature>
<dbReference type="KEGG" id="dpl:KGM_212055"/>
<name>A0A212FAH8_DANPL</name>
<keyword evidence="3" id="KW-1185">Reference proteome</keyword>